<accession>A0A915L3N0</accession>
<evidence type="ECO:0000313" key="1">
    <source>
        <dbReference type="Proteomes" id="UP000887565"/>
    </source>
</evidence>
<dbReference type="WBParaSite" id="nRc.2.0.1.t45705-RA">
    <property type="protein sequence ID" value="nRc.2.0.1.t45705-RA"/>
    <property type="gene ID" value="nRc.2.0.1.g45705"/>
</dbReference>
<dbReference type="AlphaFoldDB" id="A0A915L3N0"/>
<keyword evidence="1" id="KW-1185">Reference proteome</keyword>
<reference evidence="2" key="1">
    <citation type="submission" date="2022-11" db="UniProtKB">
        <authorList>
            <consortium name="WormBaseParasite"/>
        </authorList>
    </citation>
    <scope>IDENTIFICATION</scope>
</reference>
<name>A0A915L3N0_ROMCU</name>
<sequence>MSVHGLKVVKSRDQFFQRILVEDDEILQIGVDPQSAICIFHFLSSDKSTFVPNFMIFWAGFPSSPMSP</sequence>
<organism evidence="1 2">
    <name type="scientific">Romanomermis culicivorax</name>
    <name type="common">Nematode worm</name>
    <dbReference type="NCBI Taxonomy" id="13658"/>
    <lineage>
        <taxon>Eukaryota</taxon>
        <taxon>Metazoa</taxon>
        <taxon>Ecdysozoa</taxon>
        <taxon>Nematoda</taxon>
        <taxon>Enoplea</taxon>
        <taxon>Dorylaimia</taxon>
        <taxon>Mermithida</taxon>
        <taxon>Mermithoidea</taxon>
        <taxon>Mermithidae</taxon>
        <taxon>Romanomermis</taxon>
    </lineage>
</organism>
<protein>
    <submittedName>
        <fullName evidence="2">Uncharacterized protein</fullName>
    </submittedName>
</protein>
<proteinExistence type="predicted"/>
<evidence type="ECO:0000313" key="2">
    <source>
        <dbReference type="WBParaSite" id="nRc.2.0.1.t45705-RA"/>
    </source>
</evidence>
<dbReference type="Proteomes" id="UP000887565">
    <property type="component" value="Unplaced"/>
</dbReference>